<comment type="similarity">
    <text evidence="2">Belongs to the GerABKC lipoprotein family.</text>
</comment>
<evidence type="ECO:0000256" key="6">
    <source>
        <dbReference type="ARBA" id="ARBA00023139"/>
    </source>
</evidence>
<keyword evidence="7" id="KW-0449">Lipoprotein</keyword>
<reference evidence="10 11" key="1">
    <citation type="submission" date="2020-08" db="EMBL/GenBank/DDBJ databases">
        <title>Cohnella phylogeny.</title>
        <authorList>
            <person name="Dunlap C."/>
        </authorList>
    </citation>
    <scope>NUCLEOTIDE SEQUENCE [LARGE SCALE GENOMIC DNA]</scope>
    <source>
        <strain evidence="10 11">DSM 25241</strain>
    </source>
</reference>
<sequence>MTLRKLSLVILALALPLIGCSDQRIIEKLGFIRTTAYELAGDGEENQGKIKVTVSIPKTTQKEAVQYSAVAKTAREARIVFDRQNDRRLVNGQMRQALFGASLAREGVWTHIDSLMRDPSVGNRVHFLVVEGSAEELLKRKYPQGGTAGEYIDNLIRVETGAMNMPDTTLYSFARDYYDDGIDPIAAIIRGQPESIIFDGIALFERDRMTGKVEPDDLPYFGILYGKVKSGDLFVDFTGDDYSSDVASMLYFSSRRKIKVRSLPSLSRGTGPKVTVKVSLSGSLLEYVGTVEVSKRAEQAKLEKEIAKFVKLRCERLIRRMQDARADAIGIGQYVRNSMRYSDWEKLDWAETFSKAEIDVEVGVRIRNFGKRQ</sequence>
<evidence type="ECO:0000256" key="3">
    <source>
        <dbReference type="ARBA" id="ARBA00022544"/>
    </source>
</evidence>
<dbReference type="PANTHER" id="PTHR35789:SF1">
    <property type="entry name" value="SPORE GERMINATION PROTEIN B3"/>
    <property type="match status" value="1"/>
</dbReference>
<name>A0A841SZ29_9BACL</name>
<dbReference type="NCBIfam" id="TIGR02887">
    <property type="entry name" value="spore_ger_x_C"/>
    <property type="match status" value="1"/>
</dbReference>
<protein>
    <submittedName>
        <fullName evidence="10">Ger(X)C family spore germination protein</fullName>
    </submittedName>
</protein>
<evidence type="ECO:0000313" key="11">
    <source>
        <dbReference type="Proteomes" id="UP000535838"/>
    </source>
</evidence>
<evidence type="ECO:0000256" key="5">
    <source>
        <dbReference type="ARBA" id="ARBA00023136"/>
    </source>
</evidence>
<evidence type="ECO:0000256" key="1">
    <source>
        <dbReference type="ARBA" id="ARBA00004635"/>
    </source>
</evidence>
<dbReference type="Proteomes" id="UP000535838">
    <property type="component" value="Unassembled WGS sequence"/>
</dbReference>
<evidence type="ECO:0000313" key="10">
    <source>
        <dbReference type="EMBL" id="MBB6635886.1"/>
    </source>
</evidence>
<dbReference type="AlphaFoldDB" id="A0A841SZ29"/>
<comment type="caution">
    <text evidence="10">The sequence shown here is derived from an EMBL/GenBank/DDBJ whole genome shotgun (WGS) entry which is preliminary data.</text>
</comment>
<feature type="domain" description="Spore germination protein N-terminal" evidence="9">
    <location>
        <begin position="22"/>
        <end position="190"/>
    </location>
</feature>
<proteinExistence type="inferred from homology"/>
<dbReference type="RefSeq" id="WP_185121122.1">
    <property type="nucleotide sequence ID" value="NZ_JACJVQ010000015.1"/>
</dbReference>
<evidence type="ECO:0000259" key="9">
    <source>
        <dbReference type="Pfam" id="PF25198"/>
    </source>
</evidence>
<keyword evidence="11" id="KW-1185">Reference proteome</keyword>
<gene>
    <name evidence="10" type="ORF">H7B67_17330</name>
</gene>
<keyword evidence="3" id="KW-0309">Germination</keyword>
<feature type="domain" description="Spore germination GerAC-like C-terminal" evidence="8">
    <location>
        <begin position="199"/>
        <end position="370"/>
    </location>
</feature>
<comment type="subcellular location">
    <subcellularLocation>
        <location evidence="1">Membrane</location>
        <topology evidence="1">Lipid-anchor</topology>
    </subcellularLocation>
</comment>
<evidence type="ECO:0000256" key="7">
    <source>
        <dbReference type="ARBA" id="ARBA00023288"/>
    </source>
</evidence>
<evidence type="ECO:0000256" key="4">
    <source>
        <dbReference type="ARBA" id="ARBA00022729"/>
    </source>
</evidence>
<evidence type="ECO:0000259" key="8">
    <source>
        <dbReference type="Pfam" id="PF05504"/>
    </source>
</evidence>
<dbReference type="Pfam" id="PF25198">
    <property type="entry name" value="Spore_GerAC_N"/>
    <property type="match status" value="1"/>
</dbReference>
<dbReference type="InterPro" id="IPR057336">
    <property type="entry name" value="GerAC_N"/>
</dbReference>
<organism evidence="10 11">
    <name type="scientific">Cohnella thailandensis</name>
    <dbReference type="NCBI Taxonomy" id="557557"/>
    <lineage>
        <taxon>Bacteria</taxon>
        <taxon>Bacillati</taxon>
        <taxon>Bacillota</taxon>
        <taxon>Bacilli</taxon>
        <taxon>Bacillales</taxon>
        <taxon>Paenibacillaceae</taxon>
        <taxon>Cohnella</taxon>
    </lineage>
</organism>
<keyword evidence="4" id="KW-0732">Signal</keyword>
<dbReference type="InterPro" id="IPR008844">
    <property type="entry name" value="Spore_GerAC-like"/>
</dbReference>
<dbReference type="InterPro" id="IPR046953">
    <property type="entry name" value="Spore_GerAC-like_C"/>
</dbReference>
<dbReference type="EMBL" id="JACJVQ010000015">
    <property type="protein sequence ID" value="MBB6635886.1"/>
    <property type="molecule type" value="Genomic_DNA"/>
</dbReference>
<dbReference type="GO" id="GO:0009847">
    <property type="term" value="P:spore germination"/>
    <property type="evidence" value="ECO:0007669"/>
    <property type="project" value="InterPro"/>
</dbReference>
<dbReference type="Pfam" id="PF05504">
    <property type="entry name" value="Spore_GerAC"/>
    <property type="match status" value="1"/>
</dbReference>
<keyword evidence="5" id="KW-0472">Membrane</keyword>
<accession>A0A841SZ29</accession>
<dbReference type="GO" id="GO:0016020">
    <property type="term" value="C:membrane"/>
    <property type="evidence" value="ECO:0007669"/>
    <property type="project" value="UniProtKB-SubCell"/>
</dbReference>
<evidence type="ECO:0000256" key="2">
    <source>
        <dbReference type="ARBA" id="ARBA00007886"/>
    </source>
</evidence>
<dbReference type="PANTHER" id="PTHR35789">
    <property type="entry name" value="SPORE GERMINATION PROTEIN B3"/>
    <property type="match status" value="1"/>
</dbReference>
<dbReference type="Gene3D" id="3.30.300.210">
    <property type="entry name" value="Nutrient germinant receptor protein C, domain 3"/>
    <property type="match status" value="1"/>
</dbReference>
<keyword evidence="6" id="KW-0564">Palmitate</keyword>
<dbReference type="InterPro" id="IPR038501">
    <property type="entry name" value="Spore_GerAC_C_sf"/>
</dbReference>